<protein>
    <submittedName>
        <fullName evidence="1">Uncharacterized protein</fullName>
    </submittedName>
</protein>
<dbReference type="EMBL" id="CALNXK010000034">
    <property type="protein sequence ID" value="CAH3119946.1"/>
    <property type="molecule type" value="Genomic_DNA"/>
</dbReference>
<sequence>NLEASWTPVYKLNGSLGLDCRNSCIHILGYHITTVQQTASHVFAMTWITFHHLIGWLKTGIGDFSNTQLFMVGFFSRDNWSISGQWEVNTWIWNQVGLYLELSQVNIQCTIKAQ</sequence>
<reference evidence="1 2" key="1">
    <citation type="submission" date="2022-05" db="EMBL/GenBank/DDBJ databases">
        <authorList>
            <consortium name="Genoscope - CEA"/>
            <person name="William W."/>
        </authorList>
    </citation>
    <scope>NUCLEOTIDE SEQUENCE [LARGE SCALE GENOMIC DNA]</scope>
</reference>
<name>A0ABN8NRT3_9CNID</name>
<accession>A0ABN8NRT3</accession>
<feature type="non-terminal residue" evidence="1">
    <location>
        <position position="1"/>
    </location>
</feature>
<evidence type="ECO:0000313" key="2">
    <source>
        <dbReference type="Proteomes" id="UP001159405"/>
    </source>
</evidence>
<gene>
    <name evidence="1" type="ORF">PLOB_00027907</name>
</gene>
<proteinExistence type="predicted"/>
<evidence type="ECO:0000313" key="1">
    <source>
        <dbReference type="EMBL" id="CAH3119946.1"/>
    </source>
</evidence>
<comment type="caution">
    <text evidence="1">The sequence shown here is derived from an EMBL/GenBank/DDBJ whole genome shotgun (WGS) entry which is preliminary data.</text>
</comment>
<organism evidence="1 2">
    <name type="scientific">Porites lobata</name>
    <dbReference type="NCBI Taxonomy" id="104759"/>
    <lineage>
        <taxon>Eukaryota</taxon>
        <taxon>Metazoa</taxon>
        <taxon>Cnidaria</taxon>
        <taxon>Anthozoa</taxon>
        <taxon>Hexacorallia</taxon>
        <taxon>Scleractinia</taxon>
        <taxon>Fungiina</taxon>
        <taxon>Poritidae</taxon>
        <taxon>Porites</taxon>
    </lineage>
</organism>
<dbReference type="Proteomes" id="UP001159405">
    <property type="component" value="Unassembled WGS sequence"/>
</dbReference>
<keyword evidence="2" id="KW-1185">Reference proteome</keyword>